<dbReference type="SUPFAM" id="SSF56672">
    <property type="entry name" value="DNA/RNA polymerases"/>
    <property type="match status" value="1"/>
</dbReference>
<keyword evidence="3" id="KW-1185">Reference proteome</keyword>
<dbReference type="Pfam" id="PF13966">
    <property type="entry name" value="zf-RVT"/>
    <property type="match status" value="1"/>
</dbReference>
<dbReference type="Gene3D" id="3.30.420.10">
    <property type="entry name" value="Ribonuclease H-like superfamily/Ribonuclease H"/>
    <property type="match status" value="1"/>
</dbReference>
<dbReference type="InterPro" id="IPR043502">
    <property type="entry name" value="DNA/RNA_pol_sf"/>
</dbReference>
<dbReference type="Pfam" id="PF13456">
    <property type="entry name" value="RVT_3"/>
    <property type="match status" value="1"/>
</dbReference>
<dbReference type="CDD" id="cd01650">
    <property type="entry name" value="RT_nLTR_like"/>
    <property type="match status" value="1"/>
</dbReference>
<name>A0AAD5Z5I2_9POAL</name>
<dbReference type="AlphaFoldDB" id="A0AAD5Z5I2"/>
<dbReference type="Pfam" id="PF00078">
    <property type="entry name" value="RVT_1"/>
    <property type="match status" value="1"/>
</dbReference>
<dbReference type="PANTHER" id="PTHR33116:SF86">
    <property type="entry name" value="REVERSE TRANSCRIPTASE DOMAIN-CONTAINING PROTEIN"/>
    <property type="match status" value="1"/>
</dbReference>
<dbReference type="CDD" id="cd06222">
    <property type="entry name" value="RNase_H_like"/>
    <property type="match status" value="1"/>
</dbReference>
<accession>A0AAD5Z5I2</accession>
<dbReference type="GO" id="GO:0004523">
    <property type="term" value="F:RNA-DNA hybrid ribonuclease activity"/>
    <property type="evidence" value="ECO:0007669"/>
    <property type="project" value="InterPro"/>
</dbReference>
<sequence length="927" mass="106746">MGPDKSPSPDGVSCRFLQENWNVLGPDLVVQVRNIFETAMVPEKWLCCNVVLIPKNKEPLTPNDYRPLSIGNVIYRLVMKVLANRLRPYIQKIVSMEQTAFISGRCITDSIMLVKEILHSFNSSRFSQQTFMLKADITKAFDKMDWNFLKEAMINLNVPGKIIDLMLYSFRHAKITIKVNGMGDGFIHPTRGLRQGCPMSPYCFIMAMEMLTRKLRHAQVMGQIRGIKLAQSCPLLTHVIYADDLILLGNVDGAEVQQLSNIMEEFGNVSGLVINPAKSKLWFSKCCTEQAIQTVQDNLRADPAGHEERYLGALLSSSNNAKKTGNMLLERLKSKLAGWRSNLLSHAGRLVLIKSVLMSVPVYFMSIEVLPKGIIKQMESLIAKFFWGKSDQNRYMSFVAWAKICKDFNMGGLGVRQLELFGDALFMKLVWDMMSNSNKMWVKVCKSKYYSNLGFWRANNVAGASPLWRQAVRMRGFFKESVRWQLAKGDSVTVLSQPWYQQWEPVTYATRRDRQKTVSQLFDFGANMWHREEVIRLLGEQTHNYIAQNVQKPVSVPGLTDKLIWDQTKFGNYTVKAGYECLVKTTYPHSIEVPWKYIWDWKNLAPKVRIFVWRLLSNGLPLAQNLHHRIQAISPICSRCRQENEYATHCFFFCQGFRMVWFGGNLGIRTENLPLNIVEAVQYITYGMQEDDIRTFCYTLWEIWLARNASLFQHIDFDPRTVCNKVQAWLCTEAQQDREESTPRHNALQVPYDFHHEEWQVIVDASWDTSHTAGTAYLIYQGGKLIKLGMEKHTTDDPFQAEALAIDEAIDGFQQLLRDENYFRVHVFSDCLNLVNVLEDGCIENVPSWRARPLIAKIISNISRLGEKLKVQHGSRDAVKPAHDMANHARRHGVSYHEIPTVSLMREMRIDMRLDTKFFQQVQERPP</sequence>
<dbReference type="InterPro" id="IPR044730">
    <property type="entry name" value="RNase_H-like_dom_plant"/>
</dbReference>
<dbReference type="InterPro" id="IPR026960">
    <property type="entry name" value="RVT-Znf"/>
</dbReference>
<evidence type="ECO:0000259" key="1">
    <source>
        <dbReference type="PROSITE" id="PS50878"/>
    </source>
</evidence>
<comment type="caution">
    <text evidence="2">The sequence shown here is derived from an EMBL/GenBank/DDBJ whole genome shotgun (WGS) entry which is preliminary data.</text>
</comment>
<dbReference type="PANTHER" id="PTHR33116">
    <property type="entry name" value="REVERSE TRANSCRIPTASE ZINC-BINDING DOMAIN-CONTAINING PROTEIN-RELATED-RELATED"/>
    <property type="match status" value="1"/>
</dbReference>
<feature type="domain" description="Reverse transcriptase" evidence="1">
    <location>
        <begin position="34"/>
        <end position="315"/>
    </location>
</feature>
<dbReference type="PROSITE" id="PS50878">
    <property type="entry name" value="RT_POL"/>
    <property type="match status" value="1"/>
</dbReference>
<evidence type="ECO:0000313" key="3">
    <source>
        <dbReference type="Proteomes" id="UP001210211"/>
    </source>
</evidence>
<protein>
    <recommendedName>
        <fullName evidence="1">Reverse transcriptase domain-containing protein</fullName>
    </recommendedName>
</protein>
<evidence type="ECO:0000313" key="2">
    <source>
        <dbReference type="EMBL" id="KAJ3687279.1"/>
    </source>
</evidence>
<gene>
    <name evidence="2" type="ORF">LUZ61_016443</name>
</gene>
<proteinExistence type="predicted"/>
<dbReference type="InterPro" id="IPR036397">
    <property type="entry name" value="RNaseH_sf"/>
</dbReference>
<dbReference type="InterPro" id="IPR000477">
    <property type="entry name" value="RT_dom"/>
</dbReference>
<dbReference type="InterPro" id="IPR002156">
    <property type="entry name" value="RNaseH_domain"/>
</dbReference>
<dbReference type="EMBL" id="JAMRDG010000002">
    <property type="protein sequence ID" value="KAJ3687279.1"/>
    <property type="molecule type" value="Genomic_DNA"/>
</dbReference>
<dbReference type="Proteomes" id="UP001210211">
    <property type="component" value="Unassembled WGS sequence"/>
</dbReference>
<organism evidence="2 3">
    <name type="scientific">Rhynchospora tenuis</name>
    <dbReference type="NCBI Taxonomy" id="198213"/>
    <lineage>
        <taxon>Eukaryota</taxon>
        <taxon>Viridiplantae</taxon>
        <taxon>Streptophyta</taxon>
        <taxon>Embryophyta</taxon>
        <taxon>Tracheophyta</taxon>
        <taxon>Spermatophyta</taxon>
        <taxon>Magnoliopsida</taxon>
        <taxon>Liliopsida</taxon>
        <taxon>Poales</taxon>
        <taxon>Cyperaceae</taxon>
        <taxon>Cyperoideae</taxon>
        <taxon>Rhynchosporeae</taxon>
        <taxon>Rhynchospora</taxon>
    </lineage>
</organism>
<reference evidence="2 3" key="1">
    <citation type="journal article" date="2022" name="Cell">
        <title>Repeat-based holocentromeres influence genome architecture and karyotype evolution.</title>
        <authorList>
            <person name="Hofstatter P.G."/>
            <person name="Thangavel G."/>
            <person name="Lux T."/>
            <person name="Neumann P."/>
            <person name="Vondrak T."/>
            <person name="Novak P."/>
            <person name="Zhang M."/>
            <person name="Costa L."/>
            <person name="Castellani M."/>
            <person name="Scott A."/>
            <person name="Toegelov H."/>
            <person name="Fuchs J."/>
            <person name="Mata-Sucre Y."/>
            <person name="Dias Y."/>
            <person name="Vanzela A.L.L."/>
            <person name="Huettel B."/>
            <person name="Almeida C.C.S."/>
            <person name="Simkova H."/>
            <person name="Souza G."/>
            <person name="Pedrosa-Harand A."/>
            <person name="Macas J."/>
            <person name="Mayer K.F.X."/>
            <person name="Houben A."/>
            <person name="Marques A."/>
        </authorList>
    </citation>
    <scope>NUCLEOTIDE SEQUENCE [LARGE SCALE GENOMIC DNA]</scope>
    <source>
        <strain evidence="2">RhyTen1mFocal</strain>
    </source>
</reference>
<dbReference type="GO" id="GO:0003676">
    <property type="term" value="F:nucleic acid binding"/>
    <property type="evidence" value="ECO:0007669"/>
    <property type="project" value="InterPro"/>
</dbReference>